<keyword evidence="1" id="KW-0175">Coiled coil</keyword>
<keyword evidence="4" id="KW-1185">Reference proteome</keyword>
<reference evidence="3 4" key="1">
    <citation type="submission" date="2015-04" db="EMBL/GenBank/DDBJ databases">
        <title>Complete Genome Sequence of Kosmotoga pacifica SLHLJ1.</title>
        <authorList>
            <person name="Jiang L.J."/>
            <person name="Shao Z.Z."/>
            <person name="Jebbar M."/>
        </authorList>
    </citation>
    <scope>NUCLEOTIDE SEQUENCE [LARGE SCALE GENOMIC DNA]</scope>
    <source>
        <strain evidence="3 4">SLHLJ1</strain>
    </source>
</reference>
<evidence type="ECO:0000256" key="1">
    <source>
        <dbReference type="SAM" id="Coils"/>
    </source>
</evidence>
<proteinExistence type="predicted"/>
<evidence type="ECO:0000313" key="3">
    <source>
        <dbReference type="EMBL" id="AKI96595.1"/>
    </source>
</evidence>
<dbReference type="Proteomes" id="UP000035159">
    <property type="component" value="Chromosome"/>
</dbReference>
<dbReference type="KEGG" id="kpf:IX53_00775"/>
<dbReference type="PATRIC" id="fig|1330330.3.peg.147"/>
<name>A0A0G2Z4Q9_9BACT</name>
<gene>
    <name evidence="3" type="ORF">IX53_00775</name>
</gene>
<evidence type="ECO:0000256" key="2">
    <source>
        <dbReference type="SAM" id="Phobius"/>
    </source>
</evidence>
<protein>
    <submittedName>
        <fullName evidence="3">Uncharacterized protein</fullName>
    </submittedName>
</protein>
<keyword evidence="2" id="KW-1133">Transmembrane helix</keyword>
<evidence type="ECO:0000313" key="4">
    <source>
        <dbReference type="Proteomes" id="UP000035159"/>
    </source>
</evidence>
<dbReference type="EMBL" id="CP011232">
    <property type="protein sequence ID" value="AKI96595.1"/>
    <property type="molecule type" value="Genomic_DNA"/>
</dbReference>
<keyword evidence="2" id="KW-0472">Membrane</keyword>
<feature type="coiled-coil region" evidence="1">
    <location>
        <begin position="24"/>
        <end position="51"/>
    </location>
</feature>
<sequence>MQKIHNAEECYFLLQKDDFKKEILDEVKNMNETQSKEIDKKIDELKEHLDNGWKKDLIDKLTDALLGIKKTKWQIISEIVKWAVGSAASGGLIYYILTRR</sequence>
<dbReference type="STRING" id="1330330.IX53_00775"/>
<accession>A0A0G2Z4Q9</accession>
<keyword evidence="2" id="KW-0812">Transmembrane</keyword>
<dbReference type="AlphaFoldDB" id="A0A0G2Z4Q9"/>
<organism evidence="3 4">
    <name type="scientific">Kosmotoga pacifica</name>
    <dbReference type="NCBI Taxonomy" id="1330330"/>
    <lineage>
        <taxon>Bacteria</taxon>
        <taxon>Thermotogati</taxon>
        <taxon>Thermotogota</taxon>
        <taxon>Thermotogae</taxon>
        <taxon>Kosmotogales</taxon>
        <taxon>Kosmotogaceae</taxon>
        <taxon>Kosmotoga</taxon>
    </lineage>
</organism>
<feature type="transmembrane region" description="Helical" evidence="2">
    <location>
        <begin position="79"/>
        <end position="97"/>
    </location>
</feature>